<feature type="region of interest" description="Disordered" evidence="1">
    <location>
        <begin position="785"/>
        <end position="842"/>
    </location>
</feature>
<name>A0A9P1DEQ4_9DINO</name>
<feature type="region of interest" description="Disordered" evidence="1">
    <location>
        <begin position="80"/>
        <end position="238"/>
    </location>
</feature>
<sequence>ELLLPEVKPLTTQLKTFYEWNGLQPADEHVYRECWGIKAACGFVKRKGRRGEDQRFHALLLAYFPELQERIDEVLREMSAGNEENEEDEEDADFAGEPGELDAREDPALDNGDDDDQEDGEEECDGENDDEIEPIENGPESFPDTEIDGEASEVDGDDEVEMSDLDPYRNQPDNQLGLDDYQSPRSVSEEHAPTPAHDEREVAEATPALRKAVHLKPEDLPSSSSTKSSPGADDSVARVNAEMDAIIAEIKREESRRHHKAVADEGVMVVDDSQPVSGDIDVCDTLPLFLEDWGIHEECLPAEPKPDAAPLVFTSGPVDVPDTPSIANSPAHGSVLTRRDQLKVRKPKGKKGDKGDGENECEDGEDEGDVEGEDEASKQGPAAREELDQSRADAPESAEPVKKPQKRGPRRVATPQSRAPDAPTTDESMVELKKSFKGEIIHQWKSGKTRLTGGDFPVRSFEHTTLSCYFTRSRPSIGLRAKKKQYPMRTNLEYFNFSFNIKDVCNVGLAMKCAVAEWIDDQASQDENFDAFAQSTFDGLDLFRQTAMAAIAEYKAETGDFILAVLLTAYISHSHIQEDRSLAPFSAWSDVGDDFPHYPMRFGLKLVQLRESMLKEHAQPPTKRWDFDWYNMLNALERIDWTDVWEDAELQSVCHYLRGSVGLELPQEESRVPPTSATMSVEGPNKPPMRMASRQWSANTLADGLTAVMSDVKAEPWHDATDDELKNRLKARTFENKLVYLNFWRRVQLLRLLLIVHYRKNVLFLQNAELQKALDMAHAEIRKMKSPDFRKESSTRKDPPGVTAEVPPAKRAKGESAPAGPTDANTPATPSGSRPPRGGVEPQDSFIRELTVQHERSNQKKLETTKGWYSEPDLKDELGWHNPYDNSEEFWVEVRTTGLVGYQETQSEKETNRQASLSAEASSARWFVLAIALVRGFALQFTFKTIVAQDGETMMAGPEVPGDFPNMEHPGQGDTAGSDKEKEMSQFIASVLGKTSKLHQLIGELQSKFDDARALKAKELLEQNCAHMELEYDKLVQLKTKGELQGFGGLKEEIEKQISASTYVNAKVAWKKASTTTPVPKRSAAPRSDKESEPGQPKKAAASKAKDPARATLPPAATAARRRVLDLSEVRAMTARELQDKGWPIPAASDDQDPVTGEPIYWVELERDDNGELNAAERFEAPRWRIRGREGSLASCAASVRTAKAVVQEAGHSVSPALRNLANKSEGHAETAFHATVADQGLALEVPLTELRVGGTGQSFPVLLLSDWIKLILYLGIKSFKTFKAFNFDHKSAPAQLQLFWDRFRLLRPNHEIFELEKTGGVVLERTLPMMLHGDEGRSKKRQGVLCISCHSVLGRGVQTRKKRNLAAMQETQQMNYTGATHCTRFLLSVLPKFYYDQTDKAFHSMVDFITRDIGNLTKKGVAGPDGLSYYVAIISIKGDWPFLHKVGGLRRSFYNQPKRSEAKKACVGICHWCQAGQPGIPFEDLSPNCEWQFTLGVETPWVEQPIVLKNLCHDRSFPESFLHPDPWHGHHLGEGRNFVCNIMRLLLDITPGRNVDIRLDTLFNEYRSFCQRAHTQCYCTKFTENLFGVKSPNDFPNGSWTKGNFTTSLVKWAQAAMEIDLCYRKMYLAPLWIDAAEAKVIAGHGLQFLEIYQALATQASREGRALFLYNSKIHMNDHIFRNLAWEAEMAPLGLKLECWRESEAREKIVLRLE</sequence>
<feature type="compositionally biased region" description="Basic and acidic residues" evidence="1">
    <location>
        <begin position="785"/>
        <end position="799"/>
    </location>
</feature>
<keyword evidence="4" id="KW-1185">Reference proteome</keyword>
<evidence type="ECO:0000313" key="4">
    <source>
        <dbReference type="Proteomes" id="UP001152797"/>
    </source>
</evidence>
<feature type="compositionally biased region" description="Acidic residues" evidence="1">
    <location>
        <begin position="111"/>
        <end position="134"/>
    </location>
</feature>
<feature type="compositionally biased region" description="Basic and acidic residues" evidence="1">
    <location>
        <begin position="187"/>
        <end position="203"/>
    </location>
</feature>
<reference evidence="2" key="1">
    <citation type="submission" date="2022-10" db="EMBL/GenBank/DDBJ databases">
        <authorList>
            <person name="Chen Y."/>
            <person name="Dougan E. K."/>
            <person name="Chan C."/>
            <person name="Rhodes N."/>
            <person name="Thang M."/>
        </authorList>
    </citation>
    <scope>NUCLEOTIDE SEQUENCE</scope>
</reference>
<dbReference type="EMBL" id="CAMXCT010004346">
    <property type="protein sequence ID" value="CAI4008663.1"/>
    <property type="molecule type" value="Genomic_DNA"/>
</dbReference>
<evidence type="ECO:0000313" key="2">
    <source>
        <dbReference type="EMBL" id="CAI4008663.1"/>
    </source>
</evidence>
<comment type="caution">
    <text evidence="2">The sequence shown here is derived from an EMBL/GenBank/DDBJ whole genome shotgun (WGS) entry which is preliminary data.</text>
</comment>
<feature type="compositionally biased region" description="Acidic residues" evidence="1">
    <location>
        <begin position="83"/>
        <end position="94"/>
    </location>
</feature>
<feature type="compositionally biased region" description="Low complexity" evidence="1">
    <location>
        <begin position="220"/>
        <end position="234"/>
    </location>
</feature>
<organism evidence="2">
    <name type="scientific">Cladocopium goreaui</name>
    <dbReference type="NCBI Taxonomy" id="2562237"/>
    <lineage>
        <taxon>Eukaryota</taxon>
        <taxon>Sar</taxon>
        <taxon>Alveolata</taxon>
        <taxon>Dinophyceae</taxon>
        <taxon>Suessiales</taxon>
        <taxon>Symbiodiniaceae</taxon>
        <taxon>Cladocopium</taxon>
    </lineage>
</organism>
<accession>A0A9P1DEQ4</accession>
<evidence type="ECO:0000256" key="1">
    <source>
        <dbReference type="SAM" id="MobiDB-lite"/>
    </source>
</evidence>
<feature type="compositionally biased region" description="Basic and acidic residues" evidence="1">
    <location>
        <begin position="383"/>
        <end position="402"/>
    </location>
</feature>
<feature type="compositionally biased region" description="Polar residues" evidence="1">
    <location>
        <begin position="823"/>
        <end position="832"/>
    </location>
</feature>
<feature type="region of interest" description="Disordered" evidence="1">
    <location>
        <begin position="301"/>
        <end position="429"/>
    </location>
</feature>
<feature type="region of interest" description="Disordered" evidence="1">
    <location>
        <begin position="667"/>
        <end position="691"/>
    </location>
</feature>
<feature type="non-terminal residue" evidence="2">
    <location>
        <position position="1"/>
    </location>
</feature>
<feature type="compositionally biased region" description="Acidic residues" evidence="1">
    <location>
        <begin position="358"/>
        <end position="374"/>
    </location>
</feature>
<evidence type="ECO:0000313" key="3">
    <source>
        <dbReference type="EMBL" id="CAL4795975.1"/>
    </source>
</evidence>
<dbReference type="EMBL" id="CAMXCT030004346">
    <property type="protein sequence ID" value="CAL4795975.1"/>
    <property type="molecule type" value="Genomic_DNA"/>
</dbReference>
<feature type="region of interest" description="Disordered" evidence="1">
    <location>
        <begin position="1072"/>
        <end position="1120"/>
    </location>
</feature>
<reference evidence="3 4" key="2">
    <citation type="submission" date="2024-05" db="EMBL/GenBank/DDBJ databases">
        <authorList>
            <person name="Chen Y."/>
            <person name="Shah S."/>
            <person name="Dougan E. K."/>
            <person name="Thang M."/>
            <person name="Chan C."/>
        </authorList>
    </citation>
    <scope>NUCLEOTIDE SEQUENCE [LARGE SCALE GENOMIC DNA]</scope>
</reference>
<feature type="compositionally biased region" description="Low complexity" evidence="1">
    <location>
        <begin position="1110"/>
        <end position="1119"/>
    </location>
</feature>
<proteinExistence type="predicted"/>
<feature type="compositionally biased region" description="Acidic residues" evidence="1">
    <location>
        <begin position="143"/>
        <end position="164"/>
    </location>
</feature>
<dbReference type="Proteomes" id="UP001152797">
    <property type="component" value="Unassembled WGS sequence"/>
</dbReference>
<gene>
    <name evidence="2" type="ORF">C1SCF055_LOCUS34084</name>
</gene>
<feature type="non-terminal residue" evidence="2">
    <location>
        <position position="1714"/>
    </location>
</feature>
<dbReference type="EMBL" id="CAMXCT020004346">
    <property type="protein sequence ID" value="CAL1162038.1"/>
    <property type="molecule type" value="Genomic_DNA"/>
</dbReference>
<protein>
    <submittedName>
        <fullName evidence="2">Uncharacterized protein</fullName>
    </submittedName>
</protein>